<dbReference type="HAMAP" id="MF_01930">
    <property type="entry name" value="PurN"/>
    <property type="match status" value="1"/>
</dbReference>
<comment type="function">
    <text evidence="6">Catalyzes the transfer of a formyl group from 10-formyltetrahydrofolate to 5-phospho-ribosyl-glycinamide (GAR), producing 5-phospho-ribosyl-N-formylglycinamide (FGAR) and tetrahydrofolate.</text>
</comment>
<proteinExistence type="inferred from homology"/>
<evidence type="ECO:0000259" key="7">
    <source>
        <dbReference type="Pfam" id="PF00551"/>
    </source>
</evidence>
<dbReference type="PANTHER" id="PTHR43369">
    <property type="entry name" value="PHOSPHORIBOSYLGLYCINAMIDE FORMYLTRANSFERASE"/>
    <property type="match status" value="1"/>
</dbReference>
<dbReference type="NCBIfam" id="TIGR00639">
    <property type="entry name" value="PurN"/>
    <property type="match status" value="1"/>
</dbReference>
<dbReference type="InterPro" id="IPR004607">
    <property type="entry name" value="GART"/>
</dbReference>
<dbReference type="GO" id="GO:0005829">
    <property type="term" value="C:cytosol"/>
    <property type="evidence" value="ECO:0007669"/>
    <property type="project" value="TreeGrafter"/>
</dbReference>
<organism evidence="8 9">
    <name type="scientific">Candidatus Abzuiibacterium crystallinum</name>
    <dbReference type="NCBI Taxonomy" id="1974748"/>
    <lineage>
        <taxon>Bacteria</taxon>
        <taxon>Pseudomonadati</taxon>
        <taxon>Candidatus Omnitrophota</taxon>
        <taxon>Candidatus Abzuiibacterium</taxon>
    </lineage>
</organism>
<evidence type="ECO:0000256" key="6">
    <source>
        <dbReference type="HAMAP-Rule" id="MF_01930"/>
    </source>
</evidence>
<dbReference type="GO" id="GO:0004644">
    <property type="term" value="F:phosphoribosylglycinamide formyltransferase activity"/>
    <property type="evidence" value="ECO:0007669"/>
    <property type="project" value="UniProtKB-UniRule"/>
</dbReference>
<evidence type="ECO:0000256" key="2">
    <source>
        <dbReference type="ARBA" id="ARBA00022679"/>
    </source>
</evidence>
<dbReference type="Proteomes" id="UP000230859">
    <property type="component" value="Unassembled WGS sequence"/>
</dbReference>
<evidence type="ECO:0000313" key="8">
    <source>
        <dbReference type="EMBL" id="PIQ85803.1"/>
    </source>
</evidence>
<name>A0A2H0LMZ6_9BACT</name>
<feature type="active site" description="Proton donor" evidence="6">
    <location>
        <position position="112"/>
    </location>
</feature>
<dbReference type="PANTHER" id="PTHR43369:SF2">
    <property type="entry name" value="PHOSPHORIBOSYLGLYCINAMIDE FORMYLTRANSFERASE"/>
    <property type="match status" value="1"/>
</dbReference>
<feature type="binding site" evidence="6">
    <location>
        <begin position="14"/>
        <end position="16"/>
    </location>
    <ligand>
        <name>N(1)-(5-phospho-beta-D-ribosyl)glycinamide</name>
        <dbReference type="ChEBI" id="CHEBI:143788"/>
    </ligand>
</feature>
<protein>
    <recommendedName>
        <fullName evidence="6">Phosphoribosylglycinamide formyltransferase</fullName>
        <ecNumber evidence="6">2.1.2.2</ecNumber>
    </recommendedName>
    <alternativeName>
        <fullName evidence="6">5'-phosphoribosylglycinamide transformylase</fullName>
    </alternativeName>
    <alternativeName>
        <fullName evidence="6">GAR transformylase</fullName>
        <shortName evidence="6">GART</shortName>
    </alternativeName>
</protein>
<feature type="domain" description="Formyl transferase N-terminal" evidence="7">
    <location>
        <begin position="5"/>
        <end position="185"/>
    </location>
</feature>
<dbReference type="GO" id="GO:0006189">
    <property type="term" value="P:'de novo' IMP biosynthetic process"/>
    <property type="evidence" value="ECO:0007669"/>
    <property type="project" value="UniProtKB-UniRule"/>
</dbReference>
<comment type="pathway">
    <text evidence="1 6">Purine metabolism; IMP biosynthesis via de novo pathway; N(2)-formyl-N(1)-(5-phospho-D-ribosyl)glycinamide from N(1)-(5-phospho-D-ribosyl)glycinamide (10-formyl THF route): step 1/1.</text>
</comment>
<reference evidence="8 9" key="1">
    <citation type="submission" date="2017-09" db="EMBL/GenBank/DDBJ databases">
        <title>Depth-based differentiation of microbial function through sediment-hosted aquifers and enrichment of novel symbionts in the deep terrestrial subsurface.</title>
        <authorList>
            <person name="Probst A.J."/>
            <person name="Ladd B."/>
            <person name="Jarett J.K."/>
            <person name="Geller-Mcgrath D.E."/>
            <person name="Sieber C.M."/>
            <person name="Emerson J.B."/>
            <person name="Anantharaman K."/>
            <person name="Thomas B.C."/>
            <person name="Malmstrom R."/>
            <person name="Stieglmeier M."/>
            <person name="Klingl A."/>
            <person name="Woyke T."/>
            <person name="Ryan C.M."/>
            <person name="Banfield J.F."/>
        </authorList>
    </citation>
    <scope>NUCLEOTIDE SEQUENCE [LARGE SCALE GENOMIC DNA]</scope>
    <source>
        <strain evidence="8">CG11_big_fil_rev_8_21_14_0_20_45_26</strain>
    </source>
</reference>
<dbReference type="InterPro" id="IPR036477">
    <property type="entry name" value="Formyl_transf_N_sf"/>
</dbReference>
<dbReference type="Gene3D" id="3.40.50.170">
    <property type="entry name" value="Formyl transferase, N-terminal domain"/>
    <property type="match status" value="1"/>
</dbReference>
<dbReference type="SUPFAM" id="SSF53328">
    <property type="entry name" value="Formyltransferase"/>
    <property type="match status" value="1"/>
</dbReference>
<evidence type="ECO:0000313" key="9">
    <source>
        <dbReference type="Proteomes" id="UP000230859"/>
    </source>
</evidence>
<dbReference type="InterPro" id="IPR002376">
    <property type="entry name" value="Formyl_transf_N"/>
</dbReference>
<dbReference type="Pfam" id="PF00551">
    <property type="entry name" value="Formyl_trans_N"/>
    <property type="match status" value="1"/>
</dbReference>
<keyword evidence="2 6" id="KW-0808">Transferase</keyword>
<dbReference type="PROSITE" id="PS00373">
    <property type="entry name" value="GART"/>
    <property type="match status" value="1"/>
</dbReference>
<evidence type="ECO:0000256" key="3">
    <source>
        <dbReference type="ARBA" id="ARBA00022755"/>
    </source>
</evidence>
<evidence type="ECO:0000256" key="5">
    <source>
        <dbReference type="ARBA" id="ARBA00047664"/>
    </source>
</evidence>
<keyword evidence="3 6" id="KW-0658">Purine biosynthesis</keyword>
<feature type="site" description="Raises pKa of active site His" evidence="6">
    <location>
        <position position="148"/>
    </location>
</feature>
<dbReference type="CDD" id="cd08645">
    <property type="entry name" value="FMT_core_GART"/>
    <property type="match status" value="1"/>
</dbReference>
<dbReference type="EC" id="2.1.2.2" evidence="6"/>
<comment type="catalytic activity">
    <reaction evidence="5 6">
        <text>N(1)-(5-phospho-beta-D-ribosyl)glycinamide + (6R)-10-formyltetrahydrofolate = N(2)-formyl-N(1)-(5-phospho-beta-D-ribosyl)glycinamide + (6S)-5,6,7,8-tetrahydrofolate + H(+)</text>
        <dbReference type="Rhea" id="RHEA:15053"/>
        <dbReference type="ChEBI" id="CHEBI:15378"/>
        <dbReference type="ChEBI" id="CHEBI:57453"/>
        <dbReference type="ChEBI" id="CHEBI:143788"/>
        <dbReference type="ChEBI" id="CHEBI:147286"/>
        <dbReference type="ChEBI" id="CHEBI:195366"/>
        <dbReference type="EC" id="2.1.2.2"/>
    </reaction>
</comment>
<dbReference type="InterPro" id="IPR001555">
    <property type="entry name" value="GART_AS"/>
</dbReference>
<dbReference type="AlphaFoldDB" id="A0A2H0LMZ6"/>
<comment type="similarity">
    <text evidence="4 6">Belongs to the GART family.</text>
</comment>
<comment type="caution">
    <text evidence="8">The sequence shown here is derived from an EMBL/GenBank/DDBJ whole genome shotgun (WGS) entry which is preliminary data.</text>
</comment>
<gene>
    <name evidence="6 8" type="primary">purN</name>
    <name evidence="8" type="ORF">COV74_07240</name>
</gene>
<evidence type="ECO:0000256" key="4">
    <source>
        <dbReference type="ARBA" id="ARBA00038440"/>
    </source>
</evidence>
<comment type="caution">
    <text evidence="6">Lacks conserved residue(s) required for the propagation of feature annotation.</text>
</comment>
<evidence type="ECO:0000256" key="1">
    <source>
        <dbReference type="ARBA" id="ARBA00005054"/>
    </source>
</evidence>
<accession>A0A2H0LMZ6</accession>
<feature type="binding site" evidence="6">
    <location>
        <position position="110"/>
    </location>
    <ligand>
        <name>(6R)-10-formyltetrahydrofolate</name>
        <dbReference type="ChEBI" id="CHEBI:195366"/>
    </ligand>
</feature>
<sequence>MSDARLAVFVSGSGTNMENIARVIESGKLKGCRIQLVLSDQRDAYALKRAEQLKLKTMVIERGEFQNKLEFEAAITQVLQREKIHFIVLAGFMRVLSPEFVKTFRGRILNIHPSLLPRFKGAKAIQDAYESRESKTGVTVHFVDEGVDTGPIILQREVNILPDETLSSLEARIHAVEYELYPEAIQCLVDGRLELKGKRVRIRSLD</sequence>
<dbReference type="UniPathway" id="UPA00074">
    <property type="reaction ID" value="UER00126"/>
</dbReference>
<dbReference type="EMBL" id="PCVY01000060">
    <property type="protein sequence ID" value="PIQ85803.1"/>
    <property type="molecule type" value="Genomic_DNA"/>
</dbReference>
<feature type="binding site" evidence="6">
    <location>
        <position position="68"/>
    </location>
    <ligand>
        <name>(6R)-10-formyltetrahydrofolate</name>
        <dbReference type="ChEBI" id="CHEBI:195366"/>
    </ligand>
</feature>